<keyword evidence="9" id="KW-1185">Reference proteome</keyword>
<evidence type="ECO:0000256" key="1">
    <source>
        <dbReference type="ARBA" id="ARBA00011063"/>
    </source>
</evidence>
<accession>A0AA95JE96</accession>
<evidence type="ECO:0000256" key="3">
    <source>
        <dbReference type="ARBA" id="ARBA00022801"/>
    </source>
</evidence>
<feature type="domain" description="Phosphotyrosine protein phosphatase I" evidence="7">
    <location>
        <begin position="3"/>
        <end position="150"/>
    </location>
</feature>
<dbReference type="SMART" id="SM00226">
    <property type="entry name" value="LMWPc"/>
    <property type="match status" value="1"/>
</dbReference>
<evidence type="ECO:0000313" key="9">
    <source>
        <dbReference type="Proteomes" id="UP001178662"/>
    </source>
</evidence>
<keyword evidence="3" id="KW-0378">Hydrolase</keyword>
<evidence type="ECO:0000256" key="2">
    <source>
        <dbReference type="ARBA" id="ARBA00013064"/>
    </source>
</evidence>
<evidence type="ECO:0000256" key="6">
    <source>
        <dbReference type="PIRSR" id="PIRSR617867-1"/>
    </source>
</evidence>
<dbReference type="GO" id="GO:0004725">
    <property type="term" value="F:protein tyrosine phosphatase activity"/>
    <property type="evidence" value="ECO:0007669"/>
    <property type="project" value="UniProtKB-EC"/>
</dbReference>
<dbReference type="InterPro" id="IPR050438">
    <property type="entry name" value="LMW_PTPase"/>
</dbReference>
<evidence type="ECO:0000256" key="5">
    <source>
        <dbReference type="ARBA" id="ARBA00051722"/>
    </source>
</evidence>
<organism evidence="8 9">
    <name type="scientific">Candidatus Cohnella colombiensis</name>
    <dbReference type="NCBI Taxonomy" id="3121368"/>
    <lineage>
        <taxon>Bacteria</taxon>
        <taxon>Bacillati</taxon>
        <taxon>Bacillota</taxon>
        <taxon>Bacilli</taxon>
        <taxon>Bacillales</taxon>
        <taxon>Paenibacillaceae</taxon>
        <taxon>Cohnella</taxon>
    </lineage>
</organism>
<dbReference type="SUPFAM" id="SSF52788">
    <property type="entry name" value="Phosphotyrosine protein phosphatases I"/>
    <property type="match status" value="1"/>
</dbReference>
<dbReference type="CDD" id="cd16343">
    <property type="entry name" value="LMWPTP"/>
    <property type="match status" value="1"/>
</dbReference>
<comment type="catalytic activity">
    <reaction evidence="5">
        <text>O-phospho-L-tyrosyl-[protein] + H2O = L-tyrosyl-[protein] + phosphate</text>
        <dbReference type="Rhea" id="RHEA:10684"/>
        <dbReference type="Rhea" id="RHEA-COMP:10136"/>
        <dbReference type="Rhea" id="RHEA-COMP:20101"/>
        <dbReference type="ChEBI" id="CHEBI:15377"/>
        <dbReference type="ChEBI" id="CHEBI:43474"/>
        <dbReference type="ChEBI" id="CHEBI:46858"/>
        <dbReference type="ChEBI" id="CHEBI:61978"/>
        <dbReference type="EC" id="3.1.3.48"/>
    </reaction>
</comment>
<dbReference type="Pfam" id="PF01451">
    <property type="entry name" value="LMWPc"/>
    <property type="match status" value="1"/>
</dbReference>
<feature type="active site" evidence="6">
    <location>
        <position position="15"/>
    </location>
</feature>
<dbReference type="InterPro" id="IPR023485">
    <property type="entry name" value="Ptyr_pPase"/>
</dbReference>
<dbReference type="InterPro" id="IPR036196">
    <property type="entry name" value="Ptyr_pPase_sf"/>
</dbReference>
<gene>
    <name evidence="8" type="ORF">P0Y55_07270</name>
</gene>
<dbReference type="PANTHER" id="PTHR11717:SF7">
    <property type="entry name" value="LOW MOLECULAR WEIGHT PHOSPHOTYROSINE PROTEIN PHOSPHATASE"/>
    <property type="match status" value="1"/>
</dbReference>
<evidence type="ECO:0000313" key="8">
    <source>
        <dbReference type="EMBL" id="WEK55837.1"/>
    </source>
</evidence>
<reference evidence="8" key="1">
    <citation type="submission" date="2023-03" db="EMBL/GenBank/DDBJ databases">
        <title>Andean soil-derived lignocellulolytic bacterial consortium as a source of novel taxa and putative plastic-active enzymes.</title>
        <authorList>
            <person name="Diaz-Garcia L."/>
            <person name="Chuvochina M."/>
            <person name="Feuerriegel G."/>
            <person name="Bunk B."/>
            <person name="Sproer C."/>
            <person name="Streit W.R."/>
            <person name="Rodriguez L.M."/>
            <person name="Overmann J."/>
            <person name="Jimenez D.J."/>
        </authorList>
    </citation>
    <scope>NUCLEOTIDE SEQUENCE</scope>
    <source>
        <strain evidence="8">MAG 2441</strain>
    </source>
</reference>
<dbReference type="Proteomes" id="UP001178662">
    <property type="component" value="Chromosome"/>
</dbReference>
<sequence>MKYSVLFVCLGNICRSPMAEAVLRRQLRDHGLADVVTVDSAGTGDWHIGHSPHEGTRAILDQYSISYEGMKARQLDTNDREQFDLIVAMDSNNERDIRNRLGSSGRCEIIRFLSLLPEKGIVDVPDPYYSGNFDEVYSLVNDGCEKLIEYIRMKITGKSQK</sequence>
<proteinExistence type="inferred from homology"/>
<evidence type="ECO:0000259" key="7">
    <source>
        <dbReference type="SMART" id="SM00226"/>
    </source>
</evidence>
<dbReference type="Gene3D" id="3.40.50.2300">
    <property type="match status" value="1"/>
</dbReference>
<dbReference type="AlphaFoldDB" id="A0AA95JE96"/>
<name>A0AA95JE96_9BACL</name>
<feature type="active site" description="Nucleophile" evidence="6">
    <location>
        <position position="9"/>
    </location>
</feature>
<feature type="active site" description="Proton donor" evidence="6">
    <location>
        <position position="126"/>
    </location>
</feature>
<dbReference type="EMBL" id="CP119317">
    <property type="protein sequence ID" value="WEK55837.1"/>
    <property type="molecule type" value="Genomic_DNA"/>
</dbReference>
<dbReference type="InterPro" id="IPR017867">
    <property type="entry name" value="Tyr_phospatase_low_mol_wt"/>
</dbReference>
<keyword evidence="4" id="KW-0904">Protein phosphatase</keyword>
<dbReference type="EC" id="3.1.3.48" evidence="2"/>
<comment type="similarity">
    <text evidence="1">Belongs to the low molecular weight phosphotyrosine protein phosphatase family.</text>
</comment>
<dbReference type="PANTHER" id="PTHR11717">
    <property type="entry name" value="LOW MOLECULAR WEIGHT PROTEIN TYROSINE PHOSPHATASE"/>
    <property type="match status" value="1"/>
</dbReference>
<dbReference type="PRINTS" id="PR00719">
    <property type="entry name" value="LMWPTPASE"/>
</dbReference>
<protein>
    <recommendedName>
        <fullName evidence="2">protein-tyrosine-phosphatase</fullName>
        <ecNumber evidence="2">3.1.3.48</ecNumber>
    </recommendedName>
</protein>
<evidence type="ECO:0000256" key="4">
    <source>
        <dbReference type="ARBA" id="ARBA00022912"/>
    </source>
</evidence>